<proteinExistence type="predicted"/>
<protein>
    <submittedName>
        <fullName evidence="1">Uncharacterized protein</fullName>
    </submittedName>
</protein>
<evidence type="ECO:0000313" key="2">
    <source>
        <dbReference type="Proteomes" id="UP000323732"/>
    </source>
</evidence>
<accession>A0A5D4SSK2</accession>
<dbReference type="AlphaFoldDB" id="A0A5D4SSK2"/>
<evidence type="ECO:0000313" key="1">
    <source>
        <dbReference type="EMBL" id="TYS66357.1"/>
    </source>
</evidence>
<dbReference type="Proteomes" id="UP000323732">
    <property type="component" value="Unassembled WGS sequence"/>
</dbReference>
<organism evidence="1 2">
    <name type="scientific">Bacillus infantis</name>
    <dbReference type="NCBI Taxonomy" id="324767"/>
    <lineage>
        <taxon>Bacteria</taxon>
        <taxon>Bacillati</taxon>
        <taxon>Bacillota</taxon>
        <taxon>Bacilli</taxon>
        <taxon>Bacillales</taxon>
        <taxon>Bacillaceae</taxon>
        <taxon>Bacillus</taxon>
    </lineage>
</organism>
<gene>
    <name evidence="1" type="ORF">FZD47_02400</name>
</gene>
<comment type="caution">
    <text evidence="1">The sequence shown here is derived from an EMBL/GenBank/DDBJ whole genome shotgun (WGS) entry which is preliminary data.</text>
</comment>
<reference evidence="1 2" key="1">
    <citation type="submission" date="2019-08" db="EMBL/GenBank/DDBJ databases">
        <title>Bacillus genomes from the desert of Cuatro Cienegas, Coahuila.</title>
        <authorList>
            <person name="Olmedo-Alvarez G."/>
        </authorList>
    </citation>
    <scope>NUCLEOTIDE SEQUENCE [LARGE SCALE GENOMIC DNA]</scope>
    <source>
        <strain evidence="1 2">CH37_1T</strain>
    </source>
</reference>
<name>A0A5D4SSK2_9BACI</name>
<sequence length="74" mass="8951">MLLEKFELLNQAIAEMYDWFISRRDIILQIIKDYKPIHELPTHPAVKRHVLQEFIVKHQVINRKPMRIRARASC</sequence>
<dbReference type="RefSeq" id="WP_187445335.1">
    <property type="nucleotide sequence ID" value="NZ_VTES01000001.1"/>
</dbReference>
<dbReference type="EMBL" id="VTES01000001">
    <property type="protein sequence ID" value="TYS66357.1"/>
    <property type="molecule type" value="Genomic_DNA"/>
</dbReference>